<keyword evidence="3" id="KW-1185">Reference proteome</keyword>
<evidence type="ECO:0000256" key="1">
    <source>
        <dbReference type="SAM" id="Phobius"/>
    </source>
</evidence>
<dbReference type="EMBL" id="FWXO01000006">
    <property type="protein sequence ID" value="SMC82802.1"/>
    <property type="molecule type" value="Genomic_DNA"/>
</dbReference>
<dbReference type="STRING" id="504486.SAMN05660703_2891"/>
<name>A0A1W2CD51_9FLAO</name>
<gene>
    <name evidence="2" type="ORF">SAMN05660703_2891</name>
</gene>
<keyword evidence="1" id="KW-0812">Transmembrane</keyword>
<feature type="transmembrane region" description="Helical" evidence="1">
    <location>
        <begin position="30"/>
        <end position="47"/>
    </location>
</feature>
<feature type="transmembrane region" description="Helical" evidence="1">
    <location>
        <begin position="7"/>
        <end position="24"/>
    </location>
</feature>
<keyword evidence="1" id="KW-0472">Membrane</keyword>
<evidence type="ECO:0000313" key="3">
    <source>
        <dbReference type="Proteomes" id="UP000192360"/>
    </source>
</evidence>
<dbReference type="AlphaFoldDB" id="A0A1W2CD51"/>
<sequence>MKIKQIIYFFIILAGALVISFQSLFNTKEYALIIGIILLMFGIYKMSTSWKEDQTNHKDSEA</sequence>
<organism evidence="2 3">
    <name type="scientific">Cellulophaga tyrosinoxydans</name>
    <dbReference type="NCBI Taxonomy" id="504486"/>
    <lineage>
        <taxon>Bacteria</taxon>
        <taxon>Pseudomonadati</taxon>
        <taxon>Bacteroidota</taxon>
        <taxon>Flavobacteriia</taxon>
        <taxon>Flavobacteriales</taxon>
        <taxon>Flavobacteriaceae</taxon>
        <taxon>Cellulophaga</taxon>
    </lineage>
</organism>
<keyword evidence="1" id="KW-1133">Transmembrane helix</keyword>
<protein>
    <submittedName>
        <fullName evidence="2">Uncharacterized protein</fullName>
    </submittedName>
</protein>
<proteinExistence type="predicted"/>
<accession>A0A1W2CD51</accession>
<evidence type="ECO:0000313" key="2">
    <source>
        <dbReference type="EMBL" id="SMC82802.1"/>
    </source>
</evidence>
<reference evidence="2 3" key="1">
    <citation type="submission" date="2017-04" db="EMBL/GenBank/DDBJ databases">
        <authorList>
            <person name="Afonso C.L."/>
            <person name="Miller P.J."/>
            <person name="Scott M.A."/>
            <person name="Spackman E."/>
            <person name="Goraichik I."/>
            <person name="Dimitrov K.M."/>
            <person name="Suarez D.L."/>
            <person name="Swayne D.E."/>
        </authorList>
    </citation>
    <scope>NUCLEOTIDE SEQUENCE [LARGE SCALE GENOMIC DNA]</scope>
    <source>
        <strain evidence="2 3">DSM 21164</strain>
    </source>
</reference>
<dbReference type="Proteomes" id="UP000192360">
    <property type="component" value="Unassembled WGS sequence"/>
</dbReference>